<name>X1VRL5_9ZZZZ</name>
<proteinExistence type="predicted"/>
<comment type="caution">
    <text evidence="1">The sequence shown here is derived from an EMBL/GenBank/DDBJ whole genome shotgun (WGS) entry which is preliminary data.</text>
</comment>
<dbReference type="EMBL" id="BARW01036665">
    <property type="protein sequence ID" value="GAJ19626.1"/>
    <property type="molecule type" value="Genomic_DNA"/>
</dbReference>
<accession>X1VRL5</accession>
<sequence length="33" mass="3695">FENVEGRLSLTQFTNSVASLLCLEGGRLPWFPL</sequence>
<gene>
    <name evidence="1" type="ORF">S12H4_56846</name>
</gene>
<reference evidence="1" key="1">
    <citation type="journal article" date="2014" name="Front. Microbiol.">
        <title>High frequency of phylogenetically diverse reductive dehalogenase-homologous genes in deep subseafloor sedimentary metagenomes.</title>
        <authorList>
            <person name="Kawai M."/>
            <person name="Futagami T."/>
            <person name="Toyoda A."/>
            <person name="Takaki Y."/>
            <person name="Nishi S."/>
            <person name="Hori S."/>
            <person name="Arai W."/>
            <person name="Tsubouchi T."/>
            <person name="Morono Y."/>
            <person name="Uchiyama I."/>
            <person name="Ito T."/>
            <person name="Fujiyama A."/>
            <person name="Inagaki F."/>
            <person name="Takami H."/>
        </authorList>
    </citation>
    <scope>NUCLEOTIDE SEQUENCE</scope>
    <source>
        <strain evidence="1">Expedition CK06-06</strain>
    </source>
</reference>
<protein>
    <submittedName>
        <fullName evidence="1">Uncharacterized protein</fullName>
    </submittedName>
</protein>
<dbReference type="AlphaFoldDB" id="X1VRL5"/>
<feature type="non-terminal residue" evidence="1">
    <location>
        <position position="1"/>
    </location>
</feature>
<organism evidence="1">
    <name type="scientific">marine sediment metagenome</name>
    <dbReference type="NCBI Taxonomy" id="412755"/>
    <lineage>
        <taxon>unclassified sequences</taxon>
        <taxon>metagenomes</taxon>
        <taxon>ecological metagenomes</taxon>
    </lineage>
</organism>
<evidence type="ECO:0000313" key="1">
    <source>
        <dbReference type="EMBL" id="GAJ19626.1"/>
    </source>
</evidence>